<dbReference type="AlphaFoldDB" id="A0A3B0Y984"/>
<dbReference type="PANTHER" id="PTHR46036">
    <property type="entry name" value="LACTOYLGLUTATHIONE LYASE"/>
    <property type="match status" value="1"/>
</dbReference>
<proteinExistence type="predicted"/>
<name>A0A3B0Y984_9ZZZZ</name>
<evidence type="ECO:0000256" key="2">
    <source>
        <dbReference type="ARBA" id="ARBA00048273"/>
    </source>
</evidence>
<dbReference type="GO" id="GO:0019243">
    <property type="term" value="P:methylglyoxal catabolic process to D-lactate via S-lactoyl-glutathione"/>
    <property type="evidence" value="ECO:0007669"/>
    <property type="project" value="TreeGrafter"/>
</dbReference>
<dbReference type="InterPro" id="IPR004361">
    <property type="entry name" value="Glyoxalase_1"/>
</dbReference>
<dbReference type="GO" id="GO:0004462">
    <property type="term" value="F:lactoylglutathione lyase activity"/>
    <property type="evidence" value="ECO:0007669"/>
    <property type="project" value="UniProtKB-EC"/>
</dbReference>
<sequence>MGNMNDKAAIPTQLLYTMLRVSDLERSVAFYRKALGMNELRRENFTEGRFTLVFIGYDNEVSASSIELTWNWDTDNYDHGTAYGHIALQVNDIYAACTRLDHMGVSIIRKPGPMTYPVDETGHREEIAFIKDPDGYLIELIQTTD</sequence>
<dbReference type="InterPro" id="IPR029068">
    <property type="entry name" value="Glyas_Bleomycin-R_OHBP_Dase"/>
</dbReference>
<accession>A0A3B0Y984</accession>
<dbReference type="PROSITE" id="PS51819">
    <property type="entry name" value="VOC"/>
    <property type="match status" value="1"/>
</dbReference>
<dbReference type="Pfam" id="PF00903">
    <property type="entry name" value="Glyoxalase"/>
    <property type="match status" value="1"/>
</dbReference>
<dbReference type="EMBL" id="UOFI01000063">
    <property type="protein sequence ID" value="VAW65164.1"/>
    <property type="molecule type" value="Genomic_DNA"/>
</dbReference>
<dbReference type="Gene3D" id="3.10.180.10">
    <property type="entry name" value="2,3-Dihydroxybiphenyl 1,2-Dioxygenase, domain 1"/>
    <property type="match status" value="1"/>
</dbReference>
<dbReference type="PANTHER" id="PTHR46036:SF5">
    <property type="entry name" value="LACTOYLGLUTATHIONE LYASE"/>
    <property type="match status" value="1"/>
</dbReference>
<reference evidence="4" key="1">
    <citation type="submission" date="2018-06" db="EMBL/GenBank/DDBJ databases">
        <authorList>
            <person name="Zhirakovskaya E."/>
        </authorList>
    </citation>
    <scope>NUCLEOTIDE SEQUENCE</scope>
</reference>
<evidence type="ECO:0000256" key="1">
    <source>
        <dbReference type="ARBA" id="ARBA00030537"/>
    </source>
</evidence>
<evidence type="ECO:0000313" key="4">
    <source>
        <dbReference type="EMBL" id="VAW65164.1"/>
    </source>
</evidence>
<dbReference type="InterPro" id="IPR037523">
    <property type="entry name" value="VOC_core"/>
</dbReference>
<organism evidence="4">
    <name type="scientific">hydrothermal vent metagenome</name>
    <dbReference type="NCBI Taxonomy" id="652676"/>
    <lineage>
        <taxon>unclassified sequences</taxon>
        <taxon>metagenomes</taxon>
        <taxon>ecological metagenomes</taxon>
    </lineage>
</organism>
<evidence type="ECO:0000259" key="3">
    <source>
        <dbReference type="PROSITE" id="PS51819"/>
    </source>
</evidence>
<dbReference type="GO" id="GO:0005737">
    <property type="term" value="C:cytoplasm"/>
    <property type="evidence" value="ECO:0007669"/>
    <property type="project" value="TreeGrafter"/>
</dbReference>
<dbReference type="NCBIfam" id="TIGR00068">
    <property type="entry name" value="glyox_I"/>
    <property type="match status" value="1"/>
</dbReference>
<keyword evidence="4" id="KW-0456">Lyase</keyword>
<dbReference type="InterPro" id="IPR004360">
    <property type="entry name" value="Glyas_Fos-R_dOase_dom"/>
</dbReference>
<protein>
    <recommendedName>
        <fullName evidence="1">Glyoxalase I</fullName>
    </recommendedName>
</protein>
<gene>
    <name evidence="4" type="ORF">MNBD_GAMMA09-878</name>
</gene>
<dbReference type="GO" id="GO:0046872">
    <property type="term" value="F:metal ion binding"/>
    <property type="evidence" value="ECO:0007669"/>
    <property type="project" value="InterPro"/>
</dbReference>
<dbReference type="SUPFAM" id="SSF54593">
    <property type="entry name" value="Glyoxalase/Bleomycin resistance protein/Dihydroxybiphenyl dioxygenase"/>
    <property type="match status" value="1"/>
</dbReference>
<feature type="domain" description="VOC" evidence="3">
    <location>
        <begin position="13"/>
        <end position="143"/>
    </location>
</feature>
<comment type="catalytic activity">
    <reaction evidence="2">
        <text>(R)-S-lactoylglutathione = methylglyoxal + glutathione</text>
        <dbReference type="Rhea" id="RHEA:19069"/>
        <dbReference type="ChEBI" id="CHEBI:17158"/>
        <dbReference type="ChEBI" id="CHEBI:57474"/>
        <dbReference type="ChEBI" id="CHEBI:57925"/>
        <dbReference type="EC" id="4.4.1.5"/>
    </reaction>
</comment>